<evidence type="ECO:0000256" key="4">
    <source>
        <dbReference type="ARBA" id="ARBA00023163"/>
    </source>
</evidence>
<dbReference type="GO" id="GO:0003677">
    <property type="term" value="F:DNA binding"/>
    <property type="evidence" value="ECO:0007669"/>
    <property type="project" value="UniProtKB-KW"/>
</dbReference>
<dbReference type="STRING" id="187868.SAMN05192589_12716"/>
<gene>
    <name evidence="6" type="ORF">SAMN05192589_12716</name>
</gene>
<evidence type="ECO:0000256" key="3">
    <source>
        <dbReference type="ARBA" id="ARBA00023125"/>
    </source>
</evidence>
<dbReference type="PANTHER" id="PTHR30419:SF2">
    <property type="entry name" value="LYSR FAMILY TRANSCRIPTIONAL REGULATOR"/>
    <property type="match status" value="1"/>
</dbReference>
<dbReference type="Gene3D" id="1.10.10.10">
    <property type="entry name" value="Winged helix-like DNA-binding domain superfamily/Winged helix DNA-binding domain"/>
    <property type="match status" value="1"/>
</dbReference>
<dbReference type="InterPro" id="IPR050950">
    <property type="entry name" value="HTH-type_LysR_regulators"/>
</dbReference>
<dbReference type="Pfam" id="PF03466">
    <property type="entry name" value="LysR_substrate"/>
    <property type="match status" value="1"/>
</dbReference>
<dbReference type="GO" id="GO:0003700">
    <property type="term" value="F:DNA-binding transcription factor activity"/>
    <property type="evidence" value="ECO:0007669"/>
    <property type="project" value="InterPro"/>
</dbReference>
<dbReference type="AlphaFoldDB" id="A0A1G7F711"/>
<keyword evidence="7" id="KW-1185">Reference proteome</keyword>
<dbReference type="OrthoDB" id="9785974at2"/>
<name>A0A1G7F711_9BURK</name>
<protein>
    <submittedName>
        <fullName evidence="6">DNA-binding transcriptional regulator, LysR family</fullName>
    </submittedName>
</protein>
<keyword evidence="3 6" id="KW-0238">DNA-binding</keyword>
<dbReference type="SUPFAM" id="SSF46785">
    <property type="entry name" value="Winged helix' DNA-binding domain"/>
    <property type="match status" value="1"/>
</dbReference>
<dbReference type="PROSITE" id="PS50931">
    <property type="entry name" value="HTH_LYSR"/>
    <property type="match status" value="1"/>
</dbReference>
<dbReference type="Proteomes" id="UP000198781">
    <property type="component" value="Unassembled WGS sequence"/>
</dbReference>
<feature type="domain" description="HTH lysR-type" evidence="5">
    <location>
        <begin position="3"/>
        <end position="60"/>
    </location>
</feature>
<reference evidence="6 7" key="1">
    <citation type="submission" date="2016-10" db="EMBL/GenBank/DDBJ databases">
        <authorList>
            <person name="de Groot N.N."/>
        </authorList>
    </citation>
    <scope>NUCLEOTIDE SEQUENCE [LARGE SCALE GENOMIC DNA]</scope>
    <source>
        <strain evidence="6 7">DSM 16619</strain>
    </source>
</reference>
<evidence type="ECO:0000256" key="1">
    <source>
        <dbReference type="ARBA" id="ARBA00009437"/>
    </source>
</evidence>
<dbReference type="CDD" id="cd08421">
    <property type="entry name" value="PBP2_LTTR_like_1"/>
    <property type="match status" value="1"/>
</dbReference>
<dbReference type="InterPro" id="IPR000847">
    <property type="entry name" value="LysR_HTH_N"/>
</dbReference>
<keyword evidence="2" id="KW-0805">Transcription regulation</keyword>
<dbReference type="InterPro" id="IPR036390">
    <property type="entry name" value="WH_DNA-bd_sf"/>
</dbReference>
<dbReference type="PANTHER" id="PTHR30419">
    <property type="entry name" value="HTH-TYPE TRANSCRIPTIONAL REGULATOR YBHD"/>
    <property type="match status" value="1"/>
</dbReference>
<dbReference type="Pfam" id="PF00126">
    <property type="entry name" value="HTH_1"/>
    <property type="match status" value="1"/>
</dbReference>
<evidence type="ECO:0000313" key="7">
    <source>
        <dbReference type="Proteomes" id="UP000198781"/>
    </source>
</evidence>
<accession>A0A1G7F711</accession>
<dbReference type="Gene3D" id="3.40.190.290">
    <property type="match status" value="1"/>
</dbReference>
<dbReference type="InterPro" id="IPR005119">
    <property type="entry name" value="LysR_subst-bd"/>
</dbReference>
<comment type="similarity">
    <text evidence="1">Belongs to the LysR transcriptional regulatory family.</text>
</comment>
<dbReference type="GO" id="GO:0005829">
    <property type="term" value="C:cytosol"/>
    <property type="evidence" value="ECO:0007669"/>
    <property type="project" value="TreeGrafter"/>
</dbReference>
<dbReference type="EMBL" id="FMZC01000027">
    <property type="protein sequence ID" value="SDE71718.1"/>
    <property type="molecule type" value="Genomic_DNA"/>
</dbReference>
<sequence>MQFDLTDLRLYVCVAEMCNLTRAAAKHNMSLAAASTRIKALEMQAGVLLLAREARGVRLLPAGEAFVHHARLMLQQADLLHAEMGEYGGGLRGHLRLLANTTAVTDFLPEILADFLSDHPHVNVELEERPNAMIPRGVLEGRADLGIIAGSIDTLGLVSIHFSTDRLVLVTSPSHRFARRRSVNFAETLEEDVVGMPEGSTLQAFLDQITQQLGHRQKLRIRLRSFEAMCRMISSNVGIGVLPESAVIRNQLAMPLAMVELRDEWSVRERHLLMRDRATLPVYAQALVDNLCRHYDAGRLLSASPPQMLAASG</sequence>
<evidence type="ECO:0000313" key="6">
    <source>
        <dbReference type="EMBL" id="SDE71718.1"/>
    </source>
</evidence>
<evidence type="ECO:0000256" key="2">
    <source>
        <dbReference type="ARBA" id="ARBA00023015"/>
    </source>
</evidence>
<dbReference type="InterPro" id="IPR036388">
    <property type="entry name" value="WH-like_DNA-bd_sf"/>
</dbReference>
<keyword evidence="4" id="KW-0804">Transcription</keyword>
<organism evidence="6 7">
    <name type="scientific">Paracidovorax valerianellae</name>
    <dbReference type="NCBI Taxonomy" id="187868"/>
    <lineage>
        <taxon>Bacteria</taxon>
        <taxon>Pseudomonadati</taxon>
        <taxon>Pseudomonadota</taxon>
        <taxon>Betaproteobacteria</taxon>
        <taxon>Burkholderiales</taxon>
        <taxon>Comamonadaceae</taxon>
        <taxon>Paracidovorax</taxon>
    </lineage>
</organism>
<dbReference type="SUPFAM" id="SSF53850">
    <property type="entry name" value="Periplasmic binding protein-like II"/>
    <property type="match status" value="1"/>
</dbReference>
<dbReference type="RefSeq" id="WP_092746107.1">
    <property type="nucleotide sequence ID" value="NZ_FMZC01000027.1"/>
</dbReference>
<evidence type="ECO:0000259" key="5">
    <source>
        <dbReference type="PROSITE" id="PS50931"/>
    </source>
</evidence>
<proteinExistence type="inferred from homology"/>